<dbReference type="STRING" id="196109.A0A136JJN1"/>
<feature type="compositionally biased region" description="Low complexity" evidence="1">
    <location>
        <begin position="355"/>
        <end position="365"/>
    </location>
</feature>
<protein>
    <submittedName>
        <fullName evidence="2">Uncharacterized protein</fullName>
    </submittedName>
</protein>
<feature type="compositionally biased region" description="Polar residues" evidence="1">
    <location>
        <begin position="309"/>
        <end position="324"/>
    </location>
</feature>
<dbReference type="AlphaFoldDB" id="A0A136JJN1"/>
<sequence length="544" mass="57272">MPDHHRPSSRAGPRPSTSSHDPATRQRTSPPPSATATTAAEAAAVAVANDQNGGPEVVHNPQTCPSPFHPRPLIRELLRTRYTAPGAVLLVEAVDVAHTSDTGRWRTIRLLLGDGELCVQALLAVSLHRYIDTGEVGVGTYLRLEEFKLETRTLPGGGSKDRGGKTRAGVDKRRKGKEKASGRMLCLIVESMVPIGWNRALLSMARQWAVAGADSSGSLGLPETTDKHMKEAGHHAGSAAEGEPLAAADLDATKLPGGKLPSRLETPTGTSGSNSIPRRATGDDKALEAMAEVGYVSDDDDDDFEVMPVSQTRPAQKESNSQPIVASLKPDTTPPRDPVQSPKTSRPAAAPPAYRPLSSTTSTTTPPIKLTLLKSIPSLPYKQNWSVNVLAVVSAVSDLEPSYLPGLYAHQRTARLADPSTPKHVLLTVFLDPEEFSPAVGSVVLLLGVKNHMFDGGSLKKYASDRPKSGGAGGGGGGGLARGALYGHQGQGTAAASAGGTVARGGYGQEGGVVHGWWFEDPVQFAWCDVAGLKTWWASQQAPQ</sequence>
<feature type="compositionally biased region" description="Polar residues" evidence="1">
    <location>
        <begin position="265"/>
        <end position="276"/>
    </location>
</feature>
<feature type="region of interest" description="Disordered" evidence="1">
    <location>
        <begin position="214"/>
        <end position="365"/>
    </location>
</feature>
<evidence type="ECO:0000256" key="1">
    <source>
        <dbReference type="SAM" id="MobiDB-lite"/>
    </source>
</evidence>
<dbReference type="InParanoid" id="A0A136JJN1"/>
<name>A0A136JJN1_9PEZI</name>
<accession>A0A136JJN1</accession>
<proteinExistence type="predicted"/>
<organism evidence="2 3">
    <name type="scientific">Microdochium bolleyi</name>
    <dbReference type="NCBI Taxonomy" id="196109"/>
    <lineage>
        <taxon>Eukaryota</taxon>
        <taxon>Fungi</taxon>
        <taxon>Dikarya</taxon>
        <taxon>Ascomycota</taxon>
        <taxon>Pezizomycotina</taxon>
        <taxon>Sordariomycetes</taxon>
        <taxon>Xylariomycetidae</taxon>
        <taxon>Xylariales</taxon>
        <taxon>Microdochiaceae</taxon>
        <taxon>Microdochium</taxon>
    </lineage>
</organism>
<feature type="compositionally biased region" description="Polar residues" evidence="1">
    <location>
        <begin position="15"/>
        <end position="28"/>
    </location>
</feature>
<evidence type="ECO:0000313" key="3">
    <source>
        <dbReference type="Proteomes" id="UP000070501"/>
    </source>
</evidence>
<dbReference type="EMBL" id="KQ964245">
    <property type="protein sequence ID" value="KXJ97353.1"/>
    <property type="molecule type" value="Genomic_DNA"/>
</dbReference>
<feature type="region of interest" description="Disordered" evidence="1">
    <location>
        <begin position="152"/>
        <end position="177"/>
    </location>
</feature>
<dbReference type="Proteomes" id="UP000070501">
    <property type="component" value="Unassembled WGS sequence"/>
</dbReference>
<feature type="compositionally biased region" description="Basic and acidic residues" evidence="1">
    <location>
        <begin position="224"/>
        <end position="234"/>
    </location>
</feature>
<feature type="region of interest" description="Disordered" evidence="1">
    <location>
        <begin position="1"/>
        <end position="40"/>
    </location>
</feature>
<keyword evidence="3" id="KW-1185">Reference proteome</keyword>
<evidence type="ECO:0000313" key="2">
    <source>
        <dbReference type="EMBL" id="KXJ97353.1"/>
    </source>
</evidence>
<feature type="compositionally biased region" description="Basic and acidic residues" evidence="1">
    <location>
        <begin position="159"/>
        <end position="171"/>
    </location>
</feature>
<dbReference type="OrthoDB" id="1918685at2759"/>
<reference evidence="3" key="1">
    <citation type="submission" date="2016-02" db="EMBL/GenBank/DDBJ databases">
        <title>Draft genome sequence of Microdochium bolleyi, a fungal endophyte of beachgrass.</title>
        <authorList>
            <consortium name="DOE Joint Genome Institute"/>
            <person name="David A.S."/>
            <person name="May G."/>
            <person name="Haridas S."/>
            <person name="Lim J."/>
            <person name="Wang M."/>
            <person name="Labutti K."/>
            <person name="Lipzen A."/>
            <person name="Barry K."/>
            <person name="Grigoriev I.V."/>
        </authorList>
    </citation>
    <scope>NUCLEOTIDE SEQUENCE [LARGE SCALE GENOMIC DNA]</scope>
    <source>
        <strain evidence="3">J235TASD1</strain>
    </source>
</reference>
<gene>
    <name evidence="2" type="ORF">Micbo1qcDRAFT_156188</name>
</gene>